<dbReference type="InterPro" id="IPR042100">
    <property type="entry name" value="Bug_dom1"/>
</dbReference>
<name>A0AAP4D6U9_9PROT</name>
<dbReference type="Gene3D" id="3.40.190.10">
    <property type="entry name" value="Periplasmic binding protein-like II"/>
    <property type="match status" value="1"/>
</dbReference>
<keyword evidence="2" id="KW-0732">Signal</keyword>
<dbReference type="PROSITE" id="PS51318">
    <property type="entry name" value="TAT"/>
    <property type="match status" value="1"/>
</dbReference>
<dbReference type="CDD" id="cd07012">
    <property type="entry name" value="PBP2_Bug_TTT"/>
    <property type="match status" value="1"/>
</dbReference>
<dbReference type="InterPro" id="IPR005064">
    <property type="entry name" value="BUG"/>
</dbReference>
<evidence type="ECO:0000256" key="1">
    <source>
        <dbReference type="ARBA" id="ARBA00006987"/>
    </source>
</evidence>
<gene>
    <name evidence="3" type="ORF">PZ740_10590</name>
</gene>
<dbReference type="EMBL" id="JARGEQ010000095">
    <property type="protein sequence ID" value="MDF1586826.1"/>
    <property type="molecule type" value="Genomic_DNA"/>
</dbReference>
<evidence type="ECO:0000313" key="4">
    <source>
        <dbReference type="Proteomes" id="UP001301140"/>
    </source>
</evidence>
<evidence type="ECO:0000256" key="2">
    <source>
        <dbReference type="SAM" id="SignalP"/>
    </source>
</evidence>
<sequence>MPKGTRRAFSRLAAATAFLGSLAFGLPAHAYPDKPVTVIIAWAAGGATDVVTRALEPVLAEKLGANLVIRNITGAAGTIGTAEAAAAEPDGHTILITPAGPITTQPHLRELPYDLSSFDAVGRINITPMLMMVTKESPYQTLDDIIGASKEKPGSVKFASTGAGTLPHISILALNQAAGIDTKHVPFQGSANVMQALLGGVVDVFSDQAQLVPQYELHPVAAWADERLPEYPDVPTVKEGGYDLSFANWLGVFVPTGTPEDVRAQLEEALKATLETPSIVEALEKMKLTISHMNGEELAAFAKAEHERNGKLLADAGLKK</sequence>
<dbReference type="PIRSF" id="PIRSF017082">
    <property type="entry name" value="YflP"/>
    <property type="match status" value="1"/>
</dbReference>
<keyword evidence="4" id="KW-1185">Reference proteome</keyword>
<dbReference type="Proteomes" id="UP001301140">
    <property type="component" value="Unassembled WGS sequence"/>
</dbReference>
<protein>
    <submittedName>
        <fullName evidence="3">Tripartite tricarboxylate transporter substrate binding protein</fullName>
    </submittedName>
</protein>
<feature type="chain" id="PRO_5043013469" evidence="2">
    <location>
        <begin position="31"/>
        <end position="320"/>
    </location>
</feature>
<dbReference type="PANTHER" id="PTHR42928">
    <property type="entry name" value="TRICARBOXYLATE-BINDING PROTEIN"/>
    <property type="match status" value="1"/>
</dbReference>
<dbReference type="RefSeq" id="WP_327789246.1">
    <property type="nucleotide sequence ID" value="NZ_JARGEQ010000095.1"/>
</dbReference>
<dbReference type="SUPFAM" id="SSF53850">
    <property type="entry name" value="Periplasmic binding protein-like II"/>
    <property type="match status" value="1"/>
</dbReference>
<dbReference type="AlphaFoldDB" id="A0AAP4D6U9"/>
<comment type="caution">
    <text evidence="3">The sequence shown here is derived from an EMBL/GenBank/DDBJ whole genome shotgun (WGS) entry which is preliminary data.</text>
</comment>
<proteinExistence type="inferred from homology"/>
<reference evidence="3 4" key="1">
    <citation type="submission" date="2023-03" db="EMBL/GenBank/DDBJ databases">
        <title>YIM 152171 draft genome.</title>
        <authorList>
            <person name="Yang Z."/>
        </authorList>
    </citation>
    <scope>NUCLEOTIDE SEQUENCE [LARGE SCALE GENOMIC DNA]</scope>
    <source>
        <strain evidence="3 4">YIM 152171</strain>
    </source>
</reference>
<comment type="similarity">
    <text evidence="1">Belongs to the UPF0065 (bug) family.</text>
</comment>
<dbReference type="Pfam" id="PF03401">
    <property type="entry name" value="TctC"/>
    <property type="match status" value="1"/>
</dbReference>
<accession>A0AAP4D6U9</accession>
<organism evidence="3 4">
    <name type="scientific">Marinimicrococcus flavescens</name>
    <dbReference type="NCBI Taxonomy" id="3031815"/>
    <lineage>
        <taxon>Bacteria</taxon>
        <taxon>Pseudomonadati</taxon>
        <taxon>Pseudomonadota</taxon>
        <taxon>Alphaproteobacteria</taxon>
        <taxon>Geminicoccales</taxon>
        <taxon>Geminicoccaceae</taxon>
        <taxon>Marinimicrococcus</taxon>
    </lineage>
</organism>
<dbReference type="Gene3D" id="3.40.190.150">
    <property type="entry name" value="Bordetella uptake gene, domain 1"/>
    <property type="match status" value="1"/>
</dbReference>
<feature type="signal peptide" evidence="2">
    <location>
        <begin position="1"/>
        <end position="30"/>
    </location>
</feature>
<dbReference type="PANTHER" id="PTHR42928:SF5">
    <property type="entry name" value="BLR1237 PROTEIN"/>
    <property type="match status" value="1"/>
</dbReference>
<dbReference type="InterPro" id="IPR006311">
    <property type="entry name" value="TAT_signal"/>
</dbReference>
<evidence type="ECO:0000313" key="3">
    <source>
        <dbReference type="EMBL" id="MDF1586826.1"/>
    </source>
</evidence>